<reference evidence="1" key="2">
    <citation type="journal article" date="2015" name="Fish Shellfish Immunol.">
        <title>Early steps in the European eel (Anguilla anguilla)-Vibrio vulnificus interaction in the gills: Role of the RtxA13 toxin.</title>
        <authorList>
            <person name="Callol A."/>
            <person name="Pajuelo D."/>
            <person name="Ebbesson L."/>
            <person name="Teles M."/>
            <person name="MacKenzie S."/>
            <person name="Amaro C."/>
        </authorList>
    </citation>
    <scope>NUCLEOTIDE SEQUENCE</scope>
</reference>
<proteinExistence type="predicted"/>
<name>A0A0E9VUI0_ANGAN</name>
<dbReference type="EMBL" id="GBXM01027597">
    <property type="protein sequence ID" value="JAH80980.1"/>
    <property type="molecule type" value="Transcribed_RNA"/>
</dbReference>
<evidence type="ECO:0000313" key="1">
    <source>
        <dbReference type="EMBL" id="JAH80980.1"/>
    </source>
</evidence>
<protein>
    <submittedName>
        <fullName evidence="1">Uncharacterized protein</fullName>
    </submittedName>
</protein>
<sequence length="21" mass="2519">MALSRPITTAMRHYFKYFTAL</sequence>
<organism evidence="1">
    <name type="scientific">Anguilla anguilla</name>
    <name type="common">European freshwater eel</name>
    <name type="synonym">Muraena anguilla</name>
    <dbReference type="NCBI Taxonomy" id="7936"/>
    <lineage>
        <taxon>Eukaryota</taxon>
        <taxon>Metazoa</taxon>
        <taxon>Chordata</taxon>
        <taxon>Craniata</taxon>
        <taxon>Vertebrata</taxon>
        <taxon>Euteleostomi</taxon>
        <taxon>Actinopterygii</taxon>
        <taxon>Neopterygii</taxon>
        <taxon>Teleostei</taxon>
        <taxon>Anguilliformes</taxon>
        <taxon>Anguillidae</taxon>
        <taxon>Anguilla</taxon>
    </lineage>
</organism>
<accession>A0A0E9VUI0</accession>
<dbReference type="AlphaFoldDB" id="A0A0E9VUI0"/>
<reference evidence="1" key="1">
    <citation type="submission" date="2014-11" db="EMBL/GenBank/DDBJ databases">
        <authorList>
            <person name="Amaro Gonzalez C."/>
        </authorList>
    </citation>
    <scope>NUCLEOTIDE SEQUENCE</scope>
</reference>